<dbReference type="HOGENOM" id="CLU_560960_0_0_2"/>
<accession>A0A0A7GEA0</accession>
<dbReference type="Proteomes" id="UP000030624">
    <property type="component" value="Chromosome"/>
</dbReference>
<dbReference type="eggNOG" id="arCOG04432">
    <property type="taxonomic scope" value="Archaea"/>
</dbReference>
<evidence type="ECO:0000313" key="1">
    <source>
        <dbReference type="EMBL" id="AIY90395.1"/>
    </source>
</evidence>
<organism evidence="1 2">
    <name type="scientific">Geoglobus acetivorans</name>
    <dbReference type="NCBI Taxonomy" id="565033"/>
    <lineage>
        <taxon>Archaea</taxon>
        <taxon>Methanobacteriati</taxon>
        <taxon>Methanobacteriota</taxon>
        <taxon>Archaeoglobi</taxon>
        <taxon>Archaeoglobales</taxon>
        <taxon>Archaeoglobaceae</taxon>
        <taxon>Geoglobus</taxon>
    </lineage>
</organism>
<gene>
    <name evidence="1" type="ORF">GACE_1354</name>
</gene>
<dbReference type="InterPro" id="IPR018694">
    <property type="entry name" value="DUF2193"/>
</dbReference>
<proteinExistence type="predicted"/>
<dbReference type="AlphaFoldDB" id="A0A0A7GEA0"/>
<sequence length="486" mass="54988">MIEEVAESALRLQNEAVKAIDTHRFDKFRFEHAEGFVTAVREMKALDNQSDSAFQLYRSSLIIHFETLTALTDSIKPFESAFLEWMQTPVAFERLKELDSSFRESVETLAKTVDESDEIIGIEAMRLANGFYGVTSAKDFAAIPGSTLSVLAKIAEWAGIDREHAKTILASKSWGLLTSYVFGDTFLMVLKETGNIQKALDAEKNAMKRMLLSPVEMQIAIMKSFGFESFDPAKYYDIYVKKFTPYIDRAFDEGVHPANIAVLPTHVGDVGHHIGWQYYSICRDEMNMEILRTHYRLLETNIRNAIDGGHVKSIFDLSTLFTGVSAGFIYRLLSDEGFTANMLTRLFSERFYHSVMGNQFERYIVRELHVNDFLDFATRGEKIGRNGWKIRNYRIDFSPVEESDLLNSGELYAFPLCNSATRFASLMKFIDMPCLLAPEPPSITVMVNAIAINPERAFAPVNLCKGCATAEIQPARCMLCKARDVI</sequence>
<dbReference type="STRING" id="565033.GACE_1354"/>
<dbReference type="Pfam" id="PF09959">
    <property type="entry name" value="DUF2193"/>
    <property type="match status" value="1"/>
</dbReference>
<evidence type="ECO:0008006" key="3">
    <source>
        <dbReference type="Google" id="ProtNLM"/>
    </source>
</evidence>
<dbReference type="KEGG" id="gac:GACE_1354"/>
<protein>
    <recommendedName>
        <fullName evidence="3">DUF2193 domain-containing protein</fullName>
    </recommendedName>
</protein>
<dbReference type="RefSeq" id="WP_048092178.1">
    <property type="nucleotide sequence ID" value="NZ_CP009552.1"/>
</dbReference>
<evidence type="ECO:0000313" key="2">
    <source>
        <dbReference type="Proteomes" id="UP000030624"/>
    </source>
</evidence>
<dbReference type="GeneID" id="24797934"/>
<name>A0A0A7GEA0_GEOAI</name>
<reference evidence="1 2" key="1">
    <citation type="journal article" date="2015" name="Appl. Environ. Microbiol.">
        <title>The Geoglobus acetivorans genome: Fe(III) reduction, acetate utilization, autotrophic growth, and degradation of aromatic compounds in a hyperthermophilic archaeon.</title>
        <authorList>
            <person name="Mardanov A.V."/>
            <person name="Slododkina G.B."/>
            <person name="Slobodkin A.I."/>
            <person name="Beletsky A.V."/>
            <person name="Gavrilov S.N."/>
            <person name="Kublanov I.V."/>
            <person name="Bonch-Osmolovskaya E.A."/>
            <person name="Skryabin K.G."/>
            <person name="Ravin N.V."/>
        </authorList>
    </citation>
    <scope>NUCLEOTIDE SEQUENCE [LARGE SCALE GENOMIC DNA]</scope>
    <source>
        <strain evidence="1 2">SBH6</strain>
    </source>
</reference>
<dbReference type="EMBL" id="CP009552">
    <property type="protein sequence ID" value="AIY90395.1"/>
    <property type="molecule type" value="Genomic_DNA"/>
</dbReference>